<dbReference type="Gene3D" id="3.90.320.10">
    <property type="match status" value="1"/>
</dbReference>
<name>A0A6M3LJW7_9ZZZZ</name>
<organism evidence="2">
    <name type="scientific">viral metagenome</name>
    <dbReference type="NCBI Taxonomy" id="1070528"/>
    <lineage>
        <taxon>unclassified sequences</taxon>
        <taxon>metagenomes</taxon>
        <taxon>organismal metagenomes</taxon>
    </lineage>
</organism>
<dbReference type="AlphaFoldDB" id="A0A6M3LJW7"/>
<dbReference type="InterPro" id="IPR038726">
    <property type="entry name" value="PDDEXK_AddAB-type"/>
</dbReference>
<reference evidence="2" key="1">
    <citation type="submission" date="2020-03" db="EMBL/GenBank/DDBJ databases">
        <title>The deep terrestrial virosphere.</title>
        <authorList>
            <person name="Holmfeldt K."/>
            <person name="Nilsson E."/>
            <person name="Simone D."/>
            <person name="Lopez-Fernandez M."/>
            <person name="Wu X."/>
            <person name="de Brujin I."/>
            <person name="Lundin D."/>
            <person name="Andersson A."/>
            <person name="Bertilsson S."/>
            <person name="Dopson M."/>
        </authorList>
    </citation>
    <scope>NUCLEOTIDE SEQUENCE</scope>
    <source>
        <strain evidence="2">MM415B05264</strain>
    </source>
</reference>
<feature type="domain" description="PD-(D/E)XK endonuclease-like" evidence="1">
    <location>
        <begin position="4"/>
        <end position="261"/>
    </location>
</feature>
<dbReference type="InterPro" id="IPR011604">
    <property type="entry name" value="PDDEXK-like_dom_sf"/>
</dbReference>
<sequence>MRGSYSRLTTYSCKRRGYYRYVRKIEPINASELAPIYGAATHKGLKVLFDLFAKGEGETSIDEGIKAFQKAFDPIIEDPKGLRTVESGRQIIQAFYDQWLVRYPWEDIAGEKELVMTFENGDEFVAILDRLGKMMGVPTILEFKTTAWPHYFTIDPNFQVMGQSAVAQANGFERFLDIQFILIHLHENAKDGWIVPKRKGTEPSSIFRLLPVTLSPAKIEEWERDAMALMGQIKECERNNYWPKETEHCRDFGGCPYRQLCVTSDPEEIELMIQTAYKTIQEREEELE</sequence>
<accession>A0A6M3LJW7</accession>
<dbReference type="Pfam" id="PF12705">
    <property type="entry name" value="PDDEXK_1"/>
    <property type="match status" value="1"/>
</dbReference>
<evidence type="ECO:0000313" key="2">
    <source>
        <dbReference type="EMBL" id="QJA95637.1"/>
    </source>
</evidence>
<gene>
    <name evidence="2" type="ORF">MM415B05264_0002</name>
</gene>
<protein>
    <submittedName>
        <fullName evidence="2">Putative PD-(D/E)XK nuclease superfamily protein</fullName>
    </submittedName>
</protein>
<dbReference type="EMBL" id="MT143331">
    <property type="protein sequence ID" value="QJA95637.1"/>
    <property type="molecule type" value="Genomic_DNA"/>
</dbReference>
<proteinExistence type="predicted"/>
<evidence type="ECO:0000259" key="1">
    <source>
        <dbReference type="Pfam" id="PF12705"/>
    </source>
</evidence>